<keyword evidence="2" id="KW-1185">Reference proteome</keyword>
<evidence type="ECO:0000313" key="1">
    <source>
        <dbReference type="EMBL" id="GBN24256.1"/>
    </source>
</evidence>
<sequence length="119" mass="13269">MKSWGTCSSCYSASDKVVKTLSLKDRALLVKLFYKSSDCAEIALKKFRTLKDLRSFSGLKKMIDKYEDSGSFNAKCGRERKAFSNGYIYSIAGSVKQCFGSGQCMGNFLNFRHACQHGS</sequence>
<name>A0A4Y2MF21_ARAVE</name>
<evidence type="ECO:0000313" key="2">
    <source>
        <dbReference type="Proteomes" id="UP000499080"/>
    </source>
</evidence>
<dbReference type="AlphaFoldDB" id="A0A4Y2MF21"/>
<gene>
    <name evidence="1" type="ORF">AVEN_109694_1</name>
</gene>
<proteinExistence type="predicted"/>
<organism evidence="1 2">
    <name type="scientific">Araneus ventricosus</name>
    <name type="common">Orbweaver spider</name>
    <name type="synonym">Epeira ventricosa</name>
    <dbReference type="NCBI Taxonomy" id="182803"/>
    <lineage>
        <taxon>Eukaryota</taxon>
        <taxon>Metazoa</taxon>
        <taxon>Ecdysozoa</taxon>
        <taxon>Arthropoda</taxon>
        <taxon>Chelicerata</taxon>
        <taxon>Arachnida</taxon>
        <taxon>Araneae</taxon>
        <taxon>Araneomorphae</taxon>
        <taxon>Entelegynae</taxon>
        <taxon>Araneoidea</taxon>
        <taxon>Araneidae</taxon>
        <taxon>Araneus</taxon>
    </lineage>
</organism>
<accession>A0A4Y2MF21</accession>
<reference evidence="1 2" key="1">
    <citation type="journal article" date="2019" name="Sci. Rep.">
        <title>Orb-weaving spider Araneus ventricosus genome elucidates the spidroin gene catalogue.</title>
        <authorList>
            <person name="Kono N."/>
            <person name="Nakamura H."/>
            <person name="Ohtoshi R."/>
            <person name="Moran D.A.P."/>
            <person name="Shinohara A."/>
            <person name="Yoshida Y."/>
            <person name="Fujiwara M."/>
            <person name="Mori M."/>
            <person name="Tomita M."/>
            <person name="Arakawa K."/>
        </authorList>
    </citation>
    <scope>NUCLEOTIDE SEQUENCE [LARGE SCALE GENOMIC DNA]</scope>
</reference>
<dbReference type="EMBL" id="BGPR01007095">
    <property type="protein sequence ID" value="GBN24256.1"/>
    <property type="molecule type" value="Genomic_DNA"/>
</dbReference>
<dbReference type="OrthoDB" id="9979538at2759"/>
<protein>
    <recommendedName>
        <fullName evidence="3">DUF4817 domain-containing protein</fullName>
    </recommendedName>
</protein>
<dbReference type="Proteomes" id="UP000499080">
    <property type="component" value="Unassembled WGS sequence"/>
</dbReference>
<comment type="caution">
    <text evidence="1">The sequence shown here is derived from an EMBL/GenBank/DDBJ whole genome shotgun (WGS) entry which is preliminary data.</text>
</comment>
<evidence type="ECO:0008006" key="3">
    <source>
        <dbReference type="Google" id="ProtNLM"/>
    </source>
</evidence>